<dbReference type="InterPro" id="IPR050750">
    <property type="entry name" value="C5-MTase"/>
</dbReference>
<reference evidence="9" key="1">
    <citation type="journal article" date="2019" name="Int. J. Syst. Evol. Microbiol.">
        <title>The Global Catalogue of Microorganisms (GCM) 10K type strain sequencing project: providing services to taxonomists for standard genome sequencing and annotation.</title>
        <authorList>
            <consortium name="The Broad Institute Genomics Platform"/>
            <consortium name="The Broad Institute Genome Sequencing Center for Infectious Disease"/>
            <person name="Wu L."/>
            <person name="Ma J."/>
        </authorList>
    </citation>
    <scope>NUCLEOTIDE SEQUENCE [LARGE SCALE GENOMIC DNA]</scope>
    <source>
        <strain evidence="9">IBRC-M 10908</strain>
    </source>
</reference>
<keyword evidence="4 6" id="KW-0949">S-adenosyl-L-methionine</keyword>
<sequence length="332" mass="35335">MLRIGSLFTGIAGLDLGLAAAVEAETAWCAENDSRASMVLAHRFPEVPNLGNVREIDWAGAEPVDVIAGGFPCQDVSVAGARAGIAEGTRSGLWGEMVRAVEALRPGFVVIENVRGLLSADGHVRVMGRAEGTVDGRRPSAFQVLVADLAALGYDAQWICLGADEFGAPHRRERIFVLGRDRSRPASAADADGDTERHEPVLVDRATRQVAGGKADAVPAAVGGGSGSGFWPGRYRDTIAQWERVIGRPAPDPSAVLRGKRVLNPRLIEWMMGFGDGWVTDVPGLSQTAQFRLLGNSVVPLQAETILRRLFRWSAIDPKPHPDPEGVGGGVE</sequence>
<dbReference type="PRINTS" id="PR00105">
    <property type="entry name" value="C5METTRFRASE"/>
</dbReference>
<feature type="active site" evidence="6">
    <location>
        <position position="73"/>
    </location>
</feature>
<dbReference type="Gene3D" id="3.40.50.150">
    <property type="entry name" value="Vaccinia Virus protein VP39"/>
    <property type="match status" value="1"/>
</dbReference>
<dbReference type="InterPro" id="IPR029063">
    <property type="entry name" value="SAM-dependent_MTases_sf"/>
</dbReference>
<keyword evidence="3 6" id="KW-0808">Transferase</keyword>
<evidence type="ECO:0000313" key="8">
    <source>
        <dbReference type="EMBL" id="MFC4336032.1"/>
    </source>
</evidence>
<comment type="similarity">
    <text evidence="6 7">Belongs to the class I-like SAM-binding methyltransferase superfamily. C5-methyltransferase family.</text>
</comment>
<evidence type="ECO:0000256" key="3">
    <source>
        <dbReference type="ARBA" id="ARBA00022679"/>
    </source>
</evidence>
<dbReference type="PROSITE" id="PS51679">
    <property type="entry name" value="SAM_MT_C5"/>
    <property type="match status" value="1"/>
</dbReference>
<dbReference type="PANTHER" id="PTHR46098">
    <property type="entry name" value="TRNA (CYTOSINE(38)-C(5))-METHYLTRANSFERASE"/>
    <property type="match status" value="1"/>
</dbReference>
<evidence type="ECO:0000256" key="1">
    <source>
        <dbReference type="ARBA" id="ARBA00011975"/>
    </source>
</evidence>
<evidence type="ECO:0000256" key="5">
    <source>
        <dbReference type="ARBA" id="ARBA00022747"/>
    </source>
</evidence>
<evidence type="ECO:0000313" key="9">
    <source>
        <dbReference type="Proteomes" id="UP001595823"/>
    </source>
</evidence>
<dbReference type="EC" id="2.1.1.37" evidence="1"/>
<dbReference type="InterPro" id="IPR001525">
    <property type="entry name" value="C5_MeTfrase"/>
</dbReference>
<dbReference type="NCBIfam" id="TIGR00675">
    <property type="entry name" value="dcm"/>
    <property type="match status" value="1"/>
</dbReference>
<dbReference type="GO" id="GO:0003886">
    <property type="term" value="F:DNA (cytosine-5-)-methyltransferase activity"/>
    <property type="evidence" value="ECO:0007669"/>
    <property type="project" value="UniProtKB-EC"/>
</dbReference>
<keyword evidence="2 6" id="KW-0489">Methyltransferase</keyword>
<dbReference type="PANTHER" id="PTHR46098:SF1">
    <property type="entry name" value="TRNA (CYTOSINE(38)-C(5))-METHYLTRANSFERASE"/>
    <property type="match status" value="1"/>
</dbReference>
<evidence type="ECO:0000256" key="4">
    <source>
        <dbReference type="ARBA" id="ARBA00022691"/>
    </source>
</evidence>
<dbReference type="RefSeq" id="WP_380621464.1">
    <property type="nucleotide sequence ID" value="NZ_JBHSDK010000015.1"/>
</dbReference>
<accession>A0ABV8U035</accession>
<dbReference type="EMBL" id="JBHSDK010000015">
    <property type="protein sequence ID" value="MFC4336032.1"/>
    <property type="molecule type" value="Genomic_DNA"/>
</dbReference>
<keyword evidence="5" id="KW-0680">Restriction system</keyword>
<evidence type="ECO:0000256" key="6">
    <source>
        <dbReference type="PROSITE-ProRule" id="PRU01016"/>
    </source>
</evidence>
<keyword evidence="9" id="KW-1185">Reference proteome</keyword>
<evidence type="ECO:0000256" key="7">
    <source>
        <dbReference type="RuleBase" id="RU000416"/>
    </source>
</evidence>
<evidence type="ECO:0000256" key="2">
    <source>
        <dbReference type="ARBA" id="ARBA00022603"/>
    </source>
</evidence>
<dbReference type="SUPFAM" id="SSF53335">
    <property type="entry name" value="S-adenosyl-L-methionine-dependent methyltransferases"/>
    <property type="match status" value="1"/>
</dbReference>
<dbReference type="Proteomes" id="UP001595823">
    <property type="component" value="Unassembled WGS sequence"/>
</dbReference>
<dbReference type="Pfam" id="PF00145">
    <property type="entry name" value="DNA_methylase"/>
    <property type="match status" value="1"/>
</dbReference>
<name>A0ABV8U035_9ACTN</name>
<gene>
    <name evidence="8" type="ORF">ACFPET_12535</name>
</gene>
<proteinExistence type="inferred from homology"/>
<protein>
    <recommendedName>
        <fullName evidence="1">DNA (cytosine-5-)-methyltransferase</fullName>
        <ecNumber evidence="1">2.1.1.37</ecNumber>
    </recommendedName>
</protein>
<organism evidence="8 9">
    <name type="scientific">Salininema proteolyticum</name>
    <dbReference type="NCBI Taxonomy" id="1607685"/>
    <lineage>
        <taxon>Bacteria</taxon>
        <taxon>Bacillati</taxon>
        <taxon>Actinomycetota</taxon>
        <taxon>Actinomycetes</taxon>
        <taxon>Glycomycetales</taxon>
        <taxon>Glycomycetaceae</taxon>
        <taxon>Salininema</taxon>
    </lineage>
</organism>
<dbReference type="GO" id="GO:0032259">
    <property type="term" value="P:methylation"/>
    <property type="evidence" value="ECO:0007669"/>
    <property type="project" value="UniProtKB-KW"/>
</dbReference>
<comment type="caution">
    <text evidence="8">The sequence shown here is derived from an EMBL/GenBank/DDBJ whole genome shotgun (WGS) entry which is preliminary data.</text>
</comment>